<dbReference type="InterPro" id="IPR055247">
    <property type="entry name" value="InsJ-like_HTH"/>
</dbReference>
<evidence type="ECO:0000259" key="1">
    <source>
        <dbReference type="Pfam" id="PF13518"/>
    </source>
</evidence>
<protein>
    <submittedName>
        <fullName evidence="2">Transposase</fullName>
    </submittedName>
</protein>
<dbReference type="Pfam" id="PF13518">
    <property type="entry name" value="HTH_28"/>
    <property type="match status" value="1"/>
</dbReference>
<feature type="domain" description="Insertion element IS150 protein InsJ-like helix-turn-helix" evidence="1">
    <location>
        <begin position="16"/>
        <end position="64"/>
    </location>
</feature>
<proteinExistence type="predicted"/>
<evidence type="ECO:0000313" key="2">
    <source>
        <dbReference type="EMBL" id="UOE78099.1"/>
    </source>
</evidence>
<dbReference type="EMBL" id="CP063414">
    <property type="protein sequence ID" value="UOE78099.1"/>
    <property type="molecule type" value="Genomic_DNA"/>
</dbReference>
<dbReference type="RefSeq" id="WP_256835265.1">
    <property type="nucleotide sequence ID" value="NZ_CP184786.1"/>
</dbReference>
<dbReference type="InterPro" id="IPR009057">
    <property type="entry name" value="Homeodomain-like_sf"/>
</dbReference>
<organism evidence="2 3">
    <name type="scientific">Parageobacillus thermoglucosidasius</name>
    <name type="common">Geobacillus thermoglucosidasius</name>
    <dbReference type="NCBI Taxonomy" id="1426"/>
    <lineage>
        <taxon>Bacteria</taxon>
        <taxon>Bacillati</taxon>
        <taxon>Bacillota</taxon>
        <taxon>Bacilli</taxon>
        <taxon>Bacillales</taxon>
        <taxon>Anoxybacillaceae</taxon>
        <taxon>Parageobacillus</taxon>
    </lineage>
</organism>
<gene>
    <name evidence="2" type="ORF">IMI45_07215</name>
</gene>
<reference evidence="2" key="1">
    <citation type="submission" date="2020-10" db="EMBL/GenBank/DDBJ databases">
        <authorList>
            <person name="Delgado J.A."/>
            <person name="Gonzalez J.M."/>
        </authorList>
    </citation>
    <scope>NUCLEOTIDE SEQUENCE</scope>
    <source>
        <strain evidence="2">23.6</strain>
    </source>
</reference>
<accession>A0AB38R5I6</accession>
<sequence length="102" mass="12283">MKHVYKKKERYSPELKLEAVKRALSGESVKVIAHHLDITDPDYIYKWIDQYEMYGEVGLNRKRRNHPQLDKDAIIQELEMENEILKKYLQILKREGKLRNSK</sequence>
<evidence type="ECO:0000313" key="3">
    <source>
        <dbReference type="Proteomes" id="UP001058458"/>
    </source>
</evidence>
<dbReference type="AlphaFoldDB" id="A0AB38R5I6"/>
<dbReference type="SUPFAM" id="SSF46689">
    <property type="entry name" value="Homeodomain-like"/>
    <property type="match status" value="1"/>
</dbReference>
<dbReference type="InterPro" id="IPR036388">
    <property type="entry name" value="WH-like_DNA-bd_sf"/>
</dbReference>
<name>A0AB38R5I6_PARTM</name>
<dbReference type="Proteomes" id="UP001058458">
    <property type="component" value="Chromosome"/>
</dbReference>
<dbReference type="Gene3D" id="1.10.10.10">
    <property type="entry name" value="Winged helix-like DNA-binding domain superfamily/Winged helix DNA-binding domain"/>
    <property type="match status" value="1"/>
</dbReference>